<reference evidence="1 2" key="1">
    <citation type="submission" date="2023-06" db="EMBL/GenBank/DDBJ databases">
        <title>Complete Genome Sequence of Flavobacterium keumense K3R-10.</title>
        <authorList>
            <person name="Jeong H."/>
            <person name="Jhang S.Y."/>
            <person name="Kim J.N."/>
        </authorList>
    </citation>
    <scope>NUCLEOTIDE SEQUENCE [LARGE SCALE GENOMIC DNA]</scope>
    <source>
        <strain evidence="1 2">K3R-10</strain>
    </source>
</reference>
<organism evidence="1 2">
    <name type="scientific">Flavobacterium keumense</name>
    <dbReference type="NCBI Taxonomy" id="1306518"/>
    <lineage>
        <taxon>Bacteria</taxon>
        <taxon>Pseudomonadati</taxon>
        <taxon>Bacteroidota</taxon>
        <taxon>Flavobacteriia</taxon>
        <taxon>Flavobacteriales</taxon>
        <taxon>Flavobacteriaceae</taxon>
        <taxon>Flavobacterium</taxon>
    </lineage>
</organism>
<evidence type="ECO:0000313" key="2">
    <source>
        <dbReference type="Proteomes" id="UP001232117"/>
    </source>
</evidence>
<evidence type="ECO:0000313" key="1">
    <source>
        <dbReference type="EMBL" id="WGK93830.1"/>
    </source>
</evidence>
<accession>A0ABY8N2F5</accession>
<protein>
    <submittedName>
        <fullName evidence="1">Uncharacterized protein</fullName>
    </submittedName>
</protein>
<keyword evidence="2" id="KW-1185">Reference proteome</keyword>
<sequence length="121" mass="14484">MEKEFIPYEQALALKELGFNEYCLGNYRLPTNRLITEWEIRNTPESCLGISAPTFSQAFRWFRDKHSLFTQDFIDLDNKFTKNIVKVLKNGQDFFYLDYYKTYEEAELECLKKLIEIVKSK</sequence>
<dbReference type="RefSeq" id="WP_264533440.1">
    <property type="nucleotide sequence ID" value="NZ_CP092332.1"/>
</dbReference>
<dbReference type="Proteomes" id="UP001232117">
    <property type="component" value="Chromosome"/>
</dbReference>
<dbReference type="EMBL" id="CP092332">
    <property type="protein sequence ID" value="WGK93830.1"/>
    <property type="molecule type" value="Genomic_DNA"/>
</dbReference>
<name>A0ABY8N2F5_9FLAO</name>
<proteinExistence type="predicted"/>
<gene>
    <name evidence="1" type="ORF">MG292_06925</name>
</gene>